<evidence type="ECO:0000313" key="1">
    <source>
        <dbReference type="EMBL" id="QHT84515.1"/>
    </source>
</evidence>
<name>A0A6C0HWH1_9ZZZZ</name>
<dbReference type="EMBL" id="MN740018">
    <property type="protein sequence ID" value="QHT84515.1"/>
    <property type="molecule type" value="Genomic_DNA"/>
</dbReference>
<sequence>MSFHTSITNGLVNLNHYDKSSIIKCIELKKKGISEKHISNLVEAGLHKEFDYEHYESMIKNNHSPDEAIKIIIDYHDAIKIIRADHDVIEMILAEHDANKIIISDHDVIKIILAEHYVNDMILTEHDVTKMILADHDVMKMILAKYKY</sequence>
<dbReference type="AlphaFoldDB" id="A0A6C0HWH1"/>
<protein>
    <submittedName>
        <fullName evidence="1">Uncharacterized protein</fullName>
    </submittedName>
</protein>
<organism evidence="1">
    <name type="scientific">viral metagenome</name>
    <dbReference type="NCBI Taxonomy" id="1070528"/>
    <lineage>
        <taxon>unclassified sequences</taxon>
        <taxon>metagenomes</taxon>
        <taxon>organismal metagenomes</taxon>
    </lineage>
</organism>
<proteinExistence type="predicted"/>
<accession>A0A6C0HWH1</accession>
<reference evidence="1" key="1">
    <citation type="journal article" date="2020" name="Nature">
        <title>Giant virus diversity and host interactions through global metagenomics.</title>
        <authorList>
            <person name="Schulz F."/>
            <person name="Roux S."/>
            <person name="Paez-Espino D."/>
            <person name="Jungbluth S."/>
            <person name="Walsh D.A."/>
            <person name="Denef V.J."/>
            <person name="McMahon K.D."/>
            <person name="Konstantinidis K.T."/>
            <person name="Eloe-Fadrosh E.A."/>
            <person name="Kyrpides N.C."/>
            <person name="Woyke T."/>
        </authorList>
    </citation>
    <scope>NUCLEOTIDE SEQUENCE</scope>
    <source>
        <strain evidence="1">GVMAG-M-3300023184-177</strain>
    </source>
</reference>